<keyword evidence="5" id="KW-0770">Synapse</keyword>
<evidence type="ECO:0000256" key="6">
    <source>
        <dbReference type="ARBA" id="ARBA00023065"/>
    </source>
</evidence>
<keyword evidence="1" id="KW-0813">Transport</keyword>
<dbReference type="Ensembl" id="ENSNNAT00000016861.1">
    <property type="protein sequence ID" value="ENSNNAP00000016075.1"/>
    <property type="gene ID" value="ENSNNAG00000010789.1"/>
</dbReference>
<dbReference type="OMA" id="VWITQEW"/>
<feature type="domain" description="Neurotransmitter-gated ion-channel ligand-binding" evidence="15">
    <location>
        <begin position="87"/>
        <end position="183"/>
    </location>
</feature>
<dbReference type="PRINTS" id="PR00254">
    <property type="entry name" value="NICOTINICR"/>
</dbReference>
<feature type="domain" description="Neurotransmitter-gated ion-channel transmembrane" evidence="16">
    <location>
        <begin position="283"/>
        <end position="505"/>
    </location>
</feature>
<protein>
    <submittedName>
        <fullName evidence="17">Cholinergic receptor nicotinic epsilon subunit</fullName>
    </submittedName>
</protein>
<dbReference type="PRINTS" id="PR00252">
    <property type="entry name" value="NRIONCHANNEL"/>
</dbReference>
<dbReference type="InterPro" id="IPR036734">
    <property type="entry name" value="Neur_chan_lig-bd_sf"/>
</dbReference>
<comment type="subcellular location">
    <subcellularLocation>
        <location evidence="13">Synaptic cell membrane</location>
        <topology evidence="13">Multi-pass membrane protein</topology>
    </subcellularLocation>
</comment>
<dbReference type="Gene3D" id="2.70.170.10">
    <property type="entry name" value="Neurotransmitter-gated ion-channel ligand-binding domain"/>
    <property type="match status" value="2"/>
</dbReference>
<dbReference type="Gene3D" id="1.20.58.390">
    <property type="entry name" value="Neurotransmitter-gated ion-channel transmembrane domain"/>
    <property type="match status" value="2"/>
</dbReference>
<reference evidence="17" key="1">
    <citation type="submission" date="2025-08" db="UniProtKB">
        <authorList>
            <consortium name="Ensembl"/>
        </authorList>
    </citation>
    <scope>IDENTIFICATION</scope>
</reference>
<dbReference type="Pfam" id="PF02932">
    <property type="entry name" value="Neur_chan_memb"/>
    <property type="match status" value="1"/>
</dbReference>
<reference evidence="17" key="2">
    <citation type="submission" date="2025-09" db="UniProtKB">
        <authorList>
            <consortium name="Ensembl"/>
        </authorList>
    </citation>
    <scope>IDENTIFICATION</scope>
</reference>
<dbReference type="InterPro" id="IPR002394">
    <property type="entry name" value="Nicotinic_acetylcholine_rcpt"/>
</dbReference>
<evidence type="ECO:0000256" key="12">
    <source>
        <dbReference type="ARBA" id="ARBA00023303"/>
    </source>
</evidence>
<feature type="transmembrane region" description="Helical" evidence="14">
    <location>
        <begin position="493"/>
        <end position="511"/>
    </location>
</feature>
<evidence type="ECO:0000256" key="14">
    <source>
        <dbReference type="SAM" id="Phobius"/>
    </source>
</evidence>
<dbReference type="GO" id="GO:0022848">
    <property type="term" value="F:acetylcholine-gated monoatomic cation-selective channel activity"/>
    <property type="evidence" value="ECO:0007669"/>
    <property type="project" value="InterPro"/>
</dbReference>
<feature type="domain" description="Neurotransmitter-gated ion-channel ligand-binding" evidence="15">
    <location>
        <begin position="184"/>
        <end position="273"/>
    </location>
</feature>
<dbReference type="Proteomes" id="UP000694559">
    <property type="component" value="Unplaced"/>
</dbReference>
<dbReference type="AlphaFoldDB" id="A0A8C6XM76"/>
<keyword evidence="6" id="KW-0406">Ion transport</keyword>
<dbReference type="GO" id="GO:0004888">
    <property type="term" value="F:transmembrane signaling receptor activity"/>
    <property type="evidence" value="ECO:0007669"/>
    <property type="project" value="InterPro"/>
</dbReference>
<organism evidence="17 18">
    <name type="scientific">Naja naja</name>
    <name type="common">Indian cobra</name>
    <dbReference type="NCBI Taxonomy" id="35670"/>
    <lineage>
        <taxon>Eukaryota</taxon>
        <taxon>Metazoa</taxon>
        <taxon>Chordata</taxon>
        <taxon>Craniata</taxon>
        <taxon>Vertebrata</taxon>
        <taxon>Euteleostomi</taxon>
        <taxon>Lepidosauria</taxon>
        <taxon>Squamata</taxon>
        <taxon>Bifurcata</taxon>
        <taxon>Unidentata</taxon>
        <taxon>Episquamata</taxon>
        <taxon>Toxicofera</taxon>
        <taxon>Serpentes</taxon>
        <taxon>Colubroidea</taxon>
        <taxon>Elapidae</taxon>
        <taxon>Elapinae</taxon>
        <taxon>Naja</taxon>
    </lineage>
</organism>
<evidence type="ECO:0000313" key="17">
    <source>
        <dbReference type="Ensembl" id="ENSNNAP00000016075.1"/>
    </source>
</evidence>
<evidence type="ECO:0000256" key="13">
    <source>
        <dbReference type="ARBA" id="ARBA00034099"/>
    </source>
</evidence>
<sequence>MPSHLARSTLKITLPQPSAKRLSLSLPPPSPLSLVTQALGSLAWGLCLVLLLGWAVLGKERATLCRRGAGWAAPPPTGFPEGNKELEVYNHLFANYKKSQWPAQRPGEVLQVLVKLTLTNLNSLNAKEETLTTNVWITQEWVDYRLNFSKEEYNNVLRVPADMVWLPDIVLENNMDGNFKEAYSANVTFFPFEWQNWSLVFWSQTHNAQEMELWYCIDDETKKLADKVLINTKAFTGNGEWAIRHPLARRVLAPMDGLEAPGFSKIHYFLIIECKPLFYVINIIVPCMLISSLVVLVYFLPAQAGGQKCMVSISVLLAQTVFLFLITQKVTATSLTVPLIGDRYLLFVMTLATLIITNCVIVLNVSLRSPSTCLSPRLKHLFLKILLHYLGSTIRPQRSPQALCPRCSFSLLVMAEEYILKKARSEVLFKHQGRWHRLQRMTTALYKTLSSLAPEIKECVDACNFISRSTKEWNDTGAETENWVLIGQMIDKLCFWLAILLFTIGLAHHALPPGCLQG</sequence>
<dbReference type="InterPro" id="IPR006029">
    <property type="entry name" value="Neurotrans-gated_channel_TM"/>
</dbReference>
<dbReference type="Pfam" id="PF02931">
    <property type="entry name" value="Neur_chan_LBD"/>
    <property type="match status" value="2"/>
</dbReference>
<dbReference type="InterPro" id="IPR036719">
    <property type="entry name" value="Neuro-gated_channel_TM_sf"/>
</dbReference>
<evidence type="ECO:0000256" key="9">
    <source>
        <dbReference type="ARBA" id="ARBA00023170"/>
    </source>
</evidence>
<keyword evidence="11" id="KW-1071">Ligand-gated ion channel</keyword>
<accession>A0A8C6XM76</accession>
<evidence type="ECO:0000256" key="3">
    <source>
        <dbReference type="ARBA" id="ARBA00022692"/>
    </source>
</evidence>
<name>A0A8C6XM76_NAJNA</name>
<dbReference type="OrthoDB" id="5975154at2759"/>
<evidence type="ECO:0000256" key="11">
    <source>
        <dbReference type="ARBA" id="ARBA00023286"/>
    </source>
</evidence>
<dbReference type="GO" id="GO:0045211">
    <property type="term" value="C:postsynaptic membrane"/>
    <property type="evidence" value="ECO:0007669"/>
    <property type="project" value="InterPro"/>
</dbReference>
<evidence type="ECO:0000259" key="16">
    <source>
        <dbReference type="Pfam" id="PF02932"/>
    </source>
</evidence>
<keyword evidence="9" id="KW-0675">Receptor</keyword>
<gene>
    <name evidence="17" type="primary">CHRNE</name>
</gene>
<dbReference type="SUPFAM" id="SSF90112">
    <property type="entry name" value="Neurotransmitter-gated ion-channel transmembrane pore"/>
    <property type="match status" value="1"/>
</dbReference>
<dbReference type="InterPro" id="IPR006202">
    <property type="entry name" value="Neur_chan_lig-bd"/>
</dbReference>
<evidence type="ECO:0000256" key="2">
    <source>
        <dbReference type="ARBA" id="ARBA00022475"/>
    </source>
</evidence>
<evidence type="ECO:0000256" key="4">
    <source>
        <dbReference type="ARBA" id="ARBA00022989"/>
    </source>
</evidence>
<evidence type="ECO:0000256" key="10">
    <source>
        <dbReference type="ARBA" id="ARBA00023180"/>
    </source>
</evidence>
<evidence type="ECO:0000259" key="15">
    <source>
        <dbReference type="Pfam" id="PF02931"/>
    </source>
</evidence>
<dbReference type="PANTHER" id="PTHR18945">
    <property type="entry name" value="NEUROTRANSMITTER GATED ION CHANNEL"/>
    <property type="match status" value="1"/>
</dbReference>
<feature type="transmembrane region" description="Helical" evidence="14">
    <location>
        <begin position="277"/>
        <end position="299"/>
    </location>
</feature>
<proteinExistence type="predicted"/>
<dbReference type="GeneTree" id="ENSGT00940000160933"/>
<dbReference type="GO" id="GO:0031594">
    <property type="term" value="C:neuromuscular junction"/>
    <property type="evidence" value="ECO:0007669"/>
    <property type="project" value="Ensembl"/>
</dbReference>
<keyword evidence="3 14" id="KW-0812">Transmembrane</keyword>
<evidence type="ECO:0000256" key="7">
    <source>
        <dbReference type="ARBA" id="ARBA00023136"/>
    </source>
</evidence>
<evidence type="ECO:0000256" key="8">
    <source>
        <dbReference type="ARBA" id="ARBA00023157"/>
    </source>
</evidence>
<dbReference type="SUPFAM" id="SSF63712">
    <property type="entry name" value="Nicotinic receptor ligand binding domain-like"/>
    <property type="match status" value="1"/>
</dbReference>
<dbReference type="InterPro" id="IPR038050">
    <property type="entry name" value="Neuro_actylchol_rec"/>
</dbReference>
<keyword evidence="7 14" id="KW-0472">Membrane</keyword>
<dbReference type="CDD" id="cd19064">
    <property type="entry name" value="LGIC_TM_nAChR"/>
    <property type="match status" value="1"/>
</dbReference>
<keyword evidence="10" id="KW-0325">Glycoprotein</keyword>
<feature type="transmembrane region" description="Helical" evidence="14">
    <location>
        <begin position="344"/>
        <end position="367"/>
    </location>
</feature>
<evidence type="ECO:0000256" key="5">
    <source>
        <dbReference type="ARBA" id="ARBA00023018"/>
    </source>
</evidence>
<keyword evidence="12" id="KW-0407">Ion channel</keyword>
<evidence type="ECO:0000313" key="18">
    <source>
        <dbReference type="Proteomes" id="UP000694559"/>
    </source>
</evidence>
<dbReference type="InterPro" id="IPR006201">
    <property type="entry name" value="Neur_channel"/>
</dbReference>
<feature type="transmembrane region" description="Helical" evidence="14">
    <location>
        <begin position="34"/>
        <end position="57"/>
    </location>
</feature>
<keyword evidence="18" id="KW-1185">Reference proteome</keyword>
<evidence type="ECO:0000256" key="1">
    <source>
        <dbReference type="ARBA" id="ARBA00022448"/>
    </source>
</evidence>
<keyword evidence="4 14" id="KW-1133">Transmembrane helix</keyword>
<keyword evidence="8" id="KW-1015">Disulfide bond</keyword>
<keyword evidence="2" id="KW-1003">Cell membrane</keyword>